<evidence type="ECO:0000259" key="11">
    <source>
        <dbReference type="PROSITE" id="PS51194"/>
    </source>
</evidence>
<feature type="region of interest" description="Disordered" evidence="9">
    <location>
        <begin position="677"/>
        <end position="698"/>
    </location>
</feature>
<keyword evidence="3" id="KW-0547">Nucleotide-binding</keyword>
<dbReference type="EMBL" id="CAJPDS010000031">
    <property type="protein sequence ID" value="CAF9922779.1"/>
    <property type="molecule type" value="Genomic_DNA"/>
</dbReference>
<dbReference type="InterPro" id="IPR027417">
    <property type="entry name" value="P-loop_NTPase"/>
</dbReference>
<name>A0A8H3IR04_9LECA</name>
<dbReference type="InterPro" id="IPR001650">
    <property type="entry name" value="Helicase_C-like"/>
</dbReference>
<evidence type="ECO:0000256" key="3">
    <source>
        <dbReference type="ARBA" id="ARBA00022741"/>
    </source>
</evidence>
<evidence type="ECO:0000256" key="6">
    <source>
        <dbReference type="ARBA" id="ARBA00022840"/>
    </source>
</evidence>
<feature type="region of interest" description="Disordered" evidence="9">
    <location>
        <begin position="1641"/>
        <end position="1670"/>
    </location>
</feature>
<comment type="subcellular location">
    <subcellularLocation>
        <location evidence="1">Nucleus</location>
    </subcellularLocation>
</comment>
<dbReference type="InterPro" id="IPR044574">
    <property type="entry name" value="ARIP4-like"/>
</dbReference>
<evidence type="ECO:0000256" key="1">
    <source>
        <dbReference type="ARBA" id="ARBA00004123"/>
    </source>
</evidence>
<feature type="region of interest" description="Disordered" evidence="9">
    <location>
        <begin position="424"/>
        <end position="479"/>
    </location>
</feature>
<dbReference type="PANTHER" id="PTHR45797:SF1">
    <property type="entry name" value="HELICASE ARIP4"/>
    <property type="match status" value="1"/>
</dbReference>
<dbReference type="Gene3D" id="3.40.50.300">
    <property type="entry name" value="P-loop containing nucleotide triphosphate hydrolases"/>
    <property type="match status" value="1"/>
</dbReference>
<dbReference type="GO" id="GO:0005524">
    <property type="term" value="F:ATP binding"/>
    <property type="evidence" value="ECO:0007669"/>
    <property type="project" value="UniProtKB-KW"/>
</dbReference>
<dbReference type="InterPro" id="IPR049730">
    <property type="entry name" value="SNF2/RAD54-like_C"/>
</dbReference>
<evidence type="ECO:0000256" key="4">
    <source>
        <dbReference type="ARBA" id="ARBA00022801"/>
    </source>
</evidence>
<feature type="compositionally biased region" description="Basic and acidic residues" evidence="9">
    <location>
        <begin position="817"/>
        <end position="833"/>
    </location>
</feature>
<protein>
    <submittedName>
        <fullName evidence="12">Uncharacterized protein</fullName>
    </submittedName>
</protein>
<feature type="region of interest" description="Disordered" evidence="9">
    <location>
        <begin position="196"/>
        <end position="276"/>
    </location>
</feature>
<evidence type="ECO:0000256" key="9">
    <source>
        <dbReference type="SAM" id="MobiDB-lite"/>
    </source>
</evidence>
<dbReference type="Pfam" id="PF00271">
    <property type="entry name" value="Helicase_C"/>
    <property type="match status" value="1"/>
</dbReference>
<dbReference type="SUPFAM" id="SSF52540">
    <property type="entry name" value="P-loop containing nucleoside triphosphate hydrolases"/>
    <property type="match status" value="2"/>
</dbReference>
<dbReference type="InterPro" id="IPR000330">
    <property type="entry name" value="SNF2_N"/>
</dbReference>
<feature type="region of interest" description="Disordered" evidence="9">
    <location>
        <begin position="968"/>
        <end position="1004"/>
    </location>
</feature>
<feature type="compositionally biased region" description="Low complexity" evidence="9">
    <location>
        <begin position="449"/>
        <end position="462"/>
    </location>
</feature>
<feature type="compositionally biased region" description="Polar residues" evidence="9">
    <location>
        <begin position="2075"/>
        <end position="2086"/>
    </location>
</feature>
<dbReference type="SMART" id="SM00490">
    <property type="entry name" value="HELICc"/>
    <property type="match status" value="1"/>
</dbReference>
<evidence type="ECO:0000256" key="2">
    <source>
        <dbReference type="ARBA" id="ARBA00007025"/>
    </source>
</evidence>
<evidence type="ECO:0000256" key="8">
    <source>
        <dbReference type="ARBA" id="ARBA00023242"/>
    </source>
</evidence>
<keyword evidence="4" id="KW-0378">Hydrolase</keyword>
<keyword evidence="13" id="KW-1185">Reference proteome</keyword>
<feature type="compositionally biased region" description="Polar residues" evidence="9">
    <location>
        <begin position="2147"/>
        <end position="2172"/>
    </location>
</feature>
<dbReference type="SMART" id="SM00487">
    <property type="entry name" value="DEXDc"/>
    <property type="match status" value="1"/>
</dbReference>
<dbReference type="GO" id="GO:0016887">
    <property type="term" value="F:ATP hydrolysis activity"/>
    <property type="evidence" value="ECO:0007669"/>
    <property type="project" value="InterPro"/>
</dbReference>
<feature type="region of interest" description="Disordered" evidence="9">
    <location>
        <begin position="807"/>
        <end position="843"/>
    </location>
</feature>
<reference evidence="12" key="1">
    <citation type="submission" date="2021-03" db="EMBL/GenBank/DDBJ databases">
        <authorList>
            <person name="Tagirdzhanova G."/>
        </authorList>
    </citation>
    <scope>NUCLEOTIDE SEQUENCE</scope>
</reference>
<feature type="domain" description="Helicase ATP-binding" evidence="10">
    <location>
        <begin position="1300"/>
        <end position="1515"/>
    </location>
</feature>
<dbReference type="OrthoDB" id="2020972at2759"/>
<keyword evidence="5" id="KW-0347">Helicase</keyword>
<dbReference type="InterPro" id="IPR014001">
    <property type="entry name" value="Helicase_ATP-bd"/>
</dbReference>
<evidence type="ECO:0000313" key="13">
    <source>
        <dbReference type="Proteomes" id="UP000664521"/>
    </source>
</evidence>
<dbReference type="InterPro" id="IPR038718">
    <property type="entry name" value="SNF2-like_sf"/>
</dbReference>
<gene>
    <name evidence="12" type="ORF">HETSPECPRED_005148</name>
</gene>
<dbReference type="CDD" id="cd18793">
    <property type="entry name" value="SF2_C_SNF"/>
    <property type="match status" value="1"/>
</dbReference>
<feature type="compositionally biased region" description="Low complexity" evidence="9">
    <location>
        <begin position="30"/>
        <end position="39"/>
    </location>
</feature>
<feature type="compositionally biased region" description="Polar residues" evidence="9">
    <location>
        <begin position="436"/>
        <end position="448"/>
    </location>
</feature>
<accession>A0A8H3IR04</accession>
<feature type="domain" description="Helicase C-terminal" evidence="11">
    <location>
        <begin position="1704"/>
        <end position="1854"/>
    </location>
</feature>
<evidence type="ECO:0000313" key="12">
    <source>
        <dbReference type="EMBL" id="CAF9922779.1"/>
    </source>
</evidence>
<keyword evidence="7" id="KW-0238">DNA-binding</keyword>
<dbReference type="GO" id="GO:0004386">
    <property type="term" value="F:helicase activity"/>
    <property type="evidence" value="ECO:0007669"/>
    <property type="project" value="UniProtKB-KW"/>
</dbReference>
<keyword evidence="8" id="KW-0539">Nucleus</keyword>
<sequence length="2234" mass="249273">MGNALGLHSAVITNAEANDLSNGIVGDIMPTSAPSTGPTPSEPEDPWDWSVEQVIDAVCYHKNSLMAGINTSELVLTNPQAFEQQLRENSVRGLAFLKDVDRASLRDDLHMQNLGDRSSVLHLIQILRRKSPKFKNHLHEEAAVRATSAFDSRFASVGLEQSLGSPLSISPGNNHAAARLHGPLFQHSPIAPASRTHNWVQESQFPSKASSFGQPLPDERSFTGPIEVPSLEAPKPAGPSIPTLPLHEPSPADQGRIHDSSDAFDGEKDDDVRPQVPNSDALELRRFDHPEAVLDLGGTRERAGETFVVDETGKKRRRLVLGSGEPLCMSTPAESLQNDVENAKGGSIANVQQSVDLSTLEITPAATNNHDVPSSTPIEHFDNANSTTTFPEVTPLAPTHLGQKPDVGVVFVDDKGRKRINPFLISPMEPAGSESVDIQRSPSNVQPNSSTSSGSDLTSAALNKDPNLTRLGRTGQARSAKDAYLGSGALHIDRIFYGDTPLGQEIQDDFQVDELLCTDGMVNHSENFTILPKNKFGNGQRTYVNSQLQRFLRSAKPKRFRNNGREVTGIVPYSESLARKHQPLSITIYEKSSAGYVASRSNRSAWHDVDEESLANKNDDSTLFNFPEVFVQQDDDPLDPDRLEKWKYLEGDDEVLPAYGDSGSDGEYDLDTLREMEREQRKHGRSSPKASRHSNLDDAHVNAVIDKALEQFAEDWQVKRAPKLQRVGWKVWHKSRRQGNTEARVTQLTATISHLERRLQSLRKEILEESWSSEKQVFKQTKSMQETVFDQKHAEWHLSIVKLKRAPEKPAPLPQKLDSKRTEAARQSLKEGEEVLDCDDYDADDLDDDMDDFILDDDDDEEVLDCDDFDADDLDDVIVDDDEEDHGMNDESMVAETRTVEDSQLSMIQNSDDHTPIDGAPDPVNDPGSLVKNPLFKSKQKSPPVSKSETAYIDLTQLSDAVEPEASDLLPELESKPSHSIRTPPLEAANDNDTESSFRRYRRQPVTFKRLPMDTEIINLESDTEGSERNEKTSATKLQLPAFNEVTRIADMDAKLLVERQDRKRLLIWTIARCPSKHRQSVMIEVDRASYPTMADNVWAGLLSLTDESSEDGKVDFSAFDTYMRIASWFITWTIPVRIKQKGGIQRAHLATAIDDSAGFRPFYSFLKTCLAHYTLHVKDESLSQKSAKSTPVKRVLLQDSTDRSQGTPVKKRKYEVQQSQEAIDLQYRAQQRVRQQEMRKKELKHRFKAFSVNDEDPTKVIINLSKEDHHDFIFINPKIGQRIQEHQKDGVRFMWRELTADHEKPQGCLLAHTMGLGKTMQVITLLVTIAEAAKSNNEKVFSQVPPALRKSQTLVLCPPSLLENWHEEFLMWAPDPFAENVGAIRNVTPAMDLEDRIDEIDRWRDDGGVLLLGYWTFRAMVDDPYNPSGRPPTKAQNKKRRMLTESDHQRMTKTLLETPNLVVADEAHIFKNLSSAINKAMKRIRTTSRIGLTGSPLSNNLHEYYAVIEWIAPKYLGDHVHFKAHYVEPIEEGLYKESTEAQYRTSLKALKALQLNLEPKVHRADNSVLKERLHGKAEFLIKVPLSDLQAQIYQDYVSYMLVGSEDVSQMTMFAWLQDLRVLCNHPALFEEKLRQRLQAAQTGTSRKSTGGKKKGVAQAETAGFDEEDWDPELPTTITEKLLAIYSAHPTPLDSNLLSFKMLVLKQILDLAEKAGDKALVFSHSLPTLDYVENMLKTAKKSFMRIDGTTRPTARQAIVKTFNQTDKGKICLVATKAGGLGLNMYGANRVIILDLHFNPMHEEQAIGRAYRIGQQKPVFVYRLTIGGTFEALLINQAIFKQQLATRVVDKKNIRRYADRGWKKYLFQPEALMQQEFTECLGKDILVLDQLLVENEGNIRSIALTETFHEEDTVKLSEEDLKEVHRLTEDFELRRRDPGAYYAMLAKRSQASNVPVPPQQSRFFNVAGVGQALAHVMPTPLASEMPLKYSSYEAWRVNNQPWVDAFKTKWLPGDSTLPGASQPLVSAVDSTSIAGPVNADLPPAKNPHNVSEGLLPDSTAIQPNVSQVRTARIGSVNAQIGEPNSTSEEARKADTKDLDAGAGSNVKSVPNNTANEQNPGTPKRSGTPTNNKPQNPTTPSKTTLGIPAQTTPGTPSRTSVSAPVLSRRSTTPVTADARRVLRSSSHAGSLSARESKQKRSNTPSAARACSTSFHSGFESLNDAFMSGSDSRQEAK</sequence>
<dbReference type="PROSITE" id="PS51194">
    <property type="entry name" value="HELICASE_CTER"/>
    <property type="match status" value="1"/>
</dbReference>
<feature type="compositionally biased region" description="Polar residues" evidence="9">
    <location>
        <begin position="2104"/>
        <end position="2125"/>
    </location>
</feature>
<feature type="compositionally biased region" description="Basic residues" evidence="9">
    <location>
        <begin position="681"/>
        <end position="692"/>
    </location>
</feature>
<dbReference type="Pfam" id="PF00176">
    <property type="entry name" value="SNF2-rel_dom"/>
    <property type="match status" value="1"/>
</dbReference>
<evidence type="ECO:0000259" key="10">
    <source>
        <dbReference type="PROSITE" id="PS51192"/>
    </source>
</evidence>
<dbReference type="PANTHER" id="PTHR45797">
    <property type="entry name" value="RAD54-LIKE"/>
    <property type="match status" value="1"/>
</dbReference>
<feature type="region of interest" description="Disordered" evidence="9">
    <location>
        <begin position="23"/>
        <end position="47"/>
    </location>
</feature>
<evidence type="ECO:0000256" key="5">
    <source>
        <dbReference type="ARBA" id="ARBA00022806"/>
    </source>
</evidence>
<proteinExistence type="inferred from homology"/>
<dbReference type="PROSITE" id="PS51192">
    <property type="entry name" value="HELICASE_ATP_BIND_1"/>
    <property type="match status" value="1"/>
</dbReference>
<dbReference type="Pfam" id="PF24580">
    <property type="entry name" value="DUF7607"/>
    <property type="match status" value="1"/>
</dbReference>
<feature type="region of interest" description="Disordered" evidence="9">
    <location>
        <begin position="2073"/>
        <end position="2207"/>
    </location>
</feature>
<comment type="similarity">
    <text evidence="2">Belongs to the SNF2/RAD54 helicase family.</text>
</comment>
<feature type="compositionally biased region" description="Polar residues" evidence="9">
    <location>
        <begin position="196"/>
        <end position="213"/>
    </location>
</feature>
<dbReference type="InterPro" id="IPR056026">
    <property type="entry name" value="DUF7607"/>
</dbReference>
<feature type="region of interest" description="Disordered" evidence="9">
    <location>
        <begin position="909"/>
        <end position="948"/>
    </location>
</feature>
<feature type="compositionally biased region" description="Low complexity" evidence="9">
    <location>
        <begin position="2126"/>
        <end position="2142"/>
    </location>
</feature>
<keyword evidence="6" id="KW-0067">ATP-binding</keyword>
<evidence type="ECO:0000256" key="7">
    <source>
        <dbReference type="ARBA" id="ARBA00023125"/>
    </source>
</evidence>
<dbReference type="GO" id="GO:0005634">
    <property type="term" value="C:nucleus"/>
    <property type="evidence" value="ECO:0007669"/>
    <property type="project" value="UniProtKB-SubCell"/>
</dbReference>
<feature type="region of interest" description="Disordered" evidence="9">
    <location>
        <begin position="1426"/>
        <end position="1447"/>
    </location>
</feature>
<comment type="caution">
    <text evidence="12">The sequence shown here is derived from an EMBL/GenBank/DDBJ whole genome shotgun (WGS) entry which is preliminary data.</text>
</comment>
<dbReference type="GO" id="GO:0003677">
    <property type="term" value="F:DNA binding"/>
    <property type="evidence" value="ECO:0007669"/>
    <property type="project" value="UniProtKB-KW"/>
</dbReference>
<dbReference type="Gene3D" id="3.40.50.10810">
    <property type="entry name" value="Tandem AAA-ATPase domain"/>
    <property type="match status" value="1"/>
</dbReference>
<feature type="compositionally biased region" description="Acidic residues" evidence="9">
    <location>
        <begin position="834"/>
        <end position="843"/>
    </location>
</feature>
<organism evidence="12 13">
    <name type="scientific">Heterodermia speciosa</name>
    <dbReference type="NCBI Taxonomy" id="116794"/>
    <lineage>
        <taxon>Eukaryota</taxon>
        <taxon>Fungi</taxon>
        <taxon>Dikarya</taxon>
        <taxon>Ascomycota</taxon>
        <taxon>Pezizomycotina</taxon>
        <taxon>Lecanoromycetes</taxon>
        <taxon>OSLEUM clade</taxon>
        <taxon>Lecanoromycetidae</taxon>
        <taxon>Caliciales</taxon>
        <taxon>Physciaceae</taxon>
        <taxon>Heterodermia</taxon>
    </lineage>
</organism>
<feature type="compositionally biased region" description="Basic and acidic residues" evidence="9">
    <location>
        <begin position="2087"/>
        <end position="2098"/>
    </location>
</feature>
<feature type="region of interest" description="Disordered" evidence="9">
    <location>
        <begin position="2035"/>
        <end position="2056"/>
    </location>
</feature>
<dbReference type="Proteomes" id="UP000664521">
    <property type="component" value="Unassembled WGS sequence"/>
</dbReference>